<dbReference type="RefSeq" id="WP_053381256.1">
    <property type="nucleotide sequence ID" value="NZ_CP011801.1"/>
</dbReference>
<accession>A0A0K2GHH1</accession>
<gene>
    <name evidence="2" type="ORF">NITMOv2_4002</name>
</gene>
<sequence length="93" mass="10061">MPHDQPEPAAGEITCREVAAWTSAYIDQHLDDAAKVRMALHLAACAGCDAYVRQIAAVRDLLPLLPGVGAEPAQRDRLRQAFAASQKRPPTET</sequence>
<evidence type="ECO:0000259" key="1">
    <source>
        <dbReference type="Pfam" id="PF13490"/>
    </source>
</evidence>
<dbReference type="OrthoDB" id="129419at2"/>
<evidence type="ECO:0000313" key="2">
    <source>
        <dbReference type="EMBL" id="ALA60386.1"/>
    </source>
</evidence>
<keyword evidence="3" id="KW-1185">Reference proteome</keyword>
<dbReference type="AlphaFoldDB" id="A0A0K2GHH1"/>
<dbReference type="EMBL" id="CP011801">
    <property type="protein sequence ID" value="ALA60386.1"/>
    <property type="molecule type" value="Genomic_DNA"/>
</dbReference>
<organism evidence="2 3">
    <name type="scientific">Nitrospira moscoviensis</name>
    <dbReference type="NCBI Taxonomy" id="42253"/>
    <lineage>
        <taxon>Bacteria</taxon>
        <taxon>Pseudomonadati</taxon>
        <taxon>Nitrospirota</taxon>
        <taxon>Nitrospiria</taxon>
        <taxon>Nitrospirales</taxon>
        <taxon>Nitrospiraceae</taxon>
        <taxon>Nitrospira</taxon>
    </lineage>
</organism>
<protein>
    <recommendedName>
        <fullName evidence="1">Putative zinc-finger domain-containing protein</fullName>
    </recommendedName>
</protein>
<dbReference type="InterPro" id="IPR041916">
    <property type="entry name" value="Anti_sigma_zinc_sf"/>
</dbReference>
<proteinExistence type="predicted"/>
<feature type="domain" description="Putative zinc-finger" evidence="1">
    <location>
        <begin position="15"/>
        <end position="48"/>
    </location>
</feature>
<dbReference type="Pfam" id="PF13490">
    <property type="entry name" value="zf-HC2"/>
    <property type="match status" value="1"/>
</dbReference>
<dbReference type="Proteomes" id="UP000069205">
    <property type="component" value="Chromosome"/>
</dbReference>
<dbReference type="InterPro" id="IPR027383">
    <property type="entry name" value="Znf_put"/>
</dbReference>
<dbReference type="PATRIC" id="fig|42253.5.peg.3948"/>
<dbReference type="KEGG" id="nmv:NITMOv2_4002"/>
<name>A0A0K2GHH1_NITMO</name>
<reference evidence="2 3" key="1">
    <citation type="journal article" date="2015" name="Proc. Natl. Acad. Sci. U.S.A.">
        <title>Expanded metabolic versatility of ubiquitous nitrite-oxidizing bacteria from the genus Nitrospira.</title>
        <authorList>
            <person name="Koch H."/>
            <person name="Lucker S."/>
            <person name="Albertsen M."/>
            <person name="Kitzinger K."/>
            <person name="Herbold C."/>
            <person name="Spieck E."/>
            <person name="Nielsen P.H."/>
            <person name="Wagner M."/>
            <person name="Daims H."/>
        </authorList>
    </citation>
    <scope>NUCLEOTIDE SEQUENCE [LARGE SCALE GENOMIC DNA]</scope>
    <source>
        <strain evidence="2 3">NSP M-1</strain>
    </source>
</reference>
<dbReference type="Gene3D" id="1.10.10.1320">
    <property type="entry name" value="Anti-sigma factor, zinc-finger domain"/>
    <property type="match status" value="1"/>
</dbReference>
<dbReference type="STRING" id="42253.NITMOv2_4002"/>
<evidence type="ECO:0000313" key="3">
    <source>
        <dbReference type="Proteomes" id="UP000069205"/>
    </source>
</evidence>